<feature type="domain" description="Maltose/galactoside acetyltransferase" evidence="6">
    <location>
        <begin position="5"/>
        <end position="59"/>
    </location>
</feature>
<sequence length="206" mass="23409">MRTEKEKMLAGDMYMANDQELRDDFFACRHLTRLFNQTKETELEERTKLLKKLLKNTGSEFYIEPPFRCDYGKNISIGENFYANFDCIMLDVANITIGDNVMFAPRVSLFTAGHPLDAEIRNSGLEFGSEIKIGNNVWIGGNTTVNPGVTIGNNVVIGSGSVVTKDIPENSIAAGNPCRVLRDVSDEDKKYWQDKHTMYWEERNHN</sequence>
<evidence type="ECO:0000313" key="7">
    <source>
        <dbReference type="EMBL" id="RSU05167.1"/>
    </source>
</evidence>
<evidence type="ECO:0000256" key="4">
    <source>
        <dbReference type="ARBA" id="ARBA00023315"/>
    </source>
</evidence>
<proteinExistence type="inferred from homology"/>
<evidence type="ECO:0000313" key="8">
    <source>
        <dbReference type="Proteomes" id="UP000287101"/>
    </source>
</evidence>
<keyword evidence="8" id="KW-1185">Reference proteome</keyword>
<protein>
    <recommendedName>
        <fullName evidence="5">Acetyltransferase</fullName>
        <ecNumber evidence="5">2.3.1.-</ecNumber>
    </recommendedName>
</protein>
<dbReference type="InterPro" id="IPR011004">
    <property type="entry name" value="Trimer_LpxA-like_sf"/>
</dbReference>
<dbReference type="InterPro" id="IPR001451">
    <property type="entry name" value="Hexapep"/>
</dbReference>
<evidence type="ECO:0000256" key="2">
    <source>
        <dbReference type="ARBA" id="ARBA00022679"/>
    </source>
</evidence>
<dbReference type="CDD" id="cd03357">
    <property type="entry name" value="LbH_MAT_GAT"/>
    <property type="match status" value="1"/>
</dbReference>
<gene>
    <name evidence="7" type="ORF">CBF31_03900</name>
</gene>
<keyword evidence="2 5" id="KW-0808">Transferase</keyword>
<dbReference type="Proteomes" id="UP000287101">
    <property type="component" value="Unassembled WGS sequence"/>
</dbReference>
<dbReference type="GO" id="GO:0008870">
    <property type="term" value="F:galactoside O-acetyltransferase activity"/>
    <property type="evidence" value="ECO:0007669"/>
    <property type="project" value="TreeGrafter"/>
</dbReference>
<reference evidence="7 8" key="1">
    <citation type="submission" date="2017-05" db="EMBL/GenBank/DDBJ databases">
        <title>Vagococcus spp. assemblies.</title>
        <authorList>
            <person name="Gulvik C.A."/>
        </authorList>
    </citation>
    <scope>NUCLEOTIDE SEQUENCE [LARGE SCALE GENOMIC DNA]</scope>
    <source>
        <strain evidence="7 8">CCUG 41755</strain>
    </source>
</reference>
<dbReference type="PANTHER" id="PTHR43017:SF1">
    <property type="entry name" value="ACETYLTRANSFERASE YJL218W-RELATED"/>
    <property type="match status" value="1"/>
</dbReference>
<dbReference type="AlphaFoldDB" id="A0A430AD68"/>
<dbReference type="InterPro" id="IPR039369">
    <property type="entry name" value="LacA-like"/>
</dbReference>
<dbReference type="EC" id="2.3.1.-" evidence="5"/>
<dbReference type="InterPro" id="IPR024688">
    <property type="entry name" value="Mac_dom"/>
</dbReference>
<dbReference type="PANTHER" id="PTHR43017">
    <property type="entry name" value="GALACTOSIDE O-ACETYLTRANSFERASE"/>
    <property type="match status" value="1"/>
</dbReference>
<dbReference type="PROSITE" id="PS00101">
    <property type="entry name" value="HEXAPEP_TRANSFERASES"/>
    <property type="match status" value="1"/>
</dbReference>
<name>A0A430AD68_9ENTE</name>
<dbReference type="SMART" id="SM01266">
    <property type="entry name" value="Mac"/>
    <property type="match status" value="1"/>
</dbReference>
<dbReference type="Pfam" id="PF00132">
    <property type="entry name" value="Hexapep"/>
    <property type="match status" value="1"/>
</dbReference>
<dbReference type="OrthoDB" id="9812571at2"/>
<evidence type="ECO:0000259" key="6">
    <source>
        <dbReference type="SMART" id="SM01266"/>
    </source>
</evidence>
<keyword evidence="4 5" id="KW-0012">Acyltransferase</keyword>
<keyword evidence="3" id="KW-0677">Repeat</keyword>
<dbReference type="RefSeq" id="WP_126831056.1">
    <property type="nucleotide sequence ID" value="NZ_CBCRYB010000003.1"/>
</dbReference>
<evidence type="ECO:0000256" key="1">
    <source>
        <dbReference type="ARBA" id="ARBA00007274"/>
    </source>
</evidence>
<dbReference type="Gene3D" id="2.160.10.10">
    <property type="entry name" value="Hexapeptide repeat proteins"/>
    <property type="match status" value="1"/>
</dbReference>
<comment type="similarity">
    <text evidence="1 5">Belongs to the transferase hexapeptide repeat family.</text>
</comment>
<evidence type="ECO:0000256" key="3">
    <source>
        <dbReference type="ARBA" id="ARBA00022737"/>
    </source>
</evidence>
<dbReference type="EMBL" id="NGJY01000001">
    <property type="protein sequence ID" value="RSU05167.1"/>
    <property type="molecule type" value="Genomic_DNA"/>
</dbReference>
<dbReference type="FunFam" id="2.160.10.10:FF:000008">
    <property type="entry name" value="Maltose O-acetyltransferase"/>
    <property type="match status" value="1"/>
</dbReference>
<dbReference type="InterPro" id="IPR018357">
    <property type="entry name" value="Hexapep_transf_CS"/>
</dbReference>
<accession>A0A430AD68</accession>
<dbReference type="SUPFAM" id="SSF51161">
    <property type="entry name" value="Trimeric LpxA-like enzymes"/>
    <property type="match status" value="1"/>
</dbReference>
<dbReference type="Pfam" id="PF12464">
    <property type="entry name" value="Mac"/>
    <property type="match status" value="1"/>
</dbReference>
<organism evidence="7 8">
    <name type="scientific">Vagococcus fessus</name>
    <dbReference type="NCBI Taxonomy" id="120370"/>
    <lineage>
        <taxon>Bacteria</taxon>
        <taxon>Bacillati</taxon>
        <taxon>Bacillota</taxon>
        <taxon>Bacilli</taxon>
        <taxon>Lactobacillales</taxon>
        <taxon>Enterococcaceae</taxon>
        <taxon>Vagococcus</taxon>
    </lineage>
</organism>
<comment type="caution">
    <text evidence="7">The sequence shown here is derived from an EMBL/GenBank/DDBJ whole genome shotgun (WGS) entry which is preliminary data.</text>
</comment>
<evidence type="ECO:0000256" key="5">
    <source>
        <dbReference type="RuleBase" id="RU367021"/>
    </source>
</evidence>